<dbReference type="PANTHER" id="PTHR30006:SF2">
    <property type="entry name" value="ABC TRANSPORTER SUBSTRATE-BINDING PROTEIN"/>
    <property type="match status" value="1"/>
</dbReference>
<dbReference type="OrthoDB" id="366726at2"/>
<keyword evidence="4" id="KW-1185">Reference proteome</keyword>
<protein>
    <submittedName>
        <fullName evidence="3">Extracellular solute-binding protein</fullName>
    </submittedName>
</protein>
<organism evidence="3 4">
    <name type="scientific">Streptomyces benahoarensis</name>
    <dbReference type="NCBI Taxonomy" id="2595054"/>
    <lineage>
        <taxon>Bacteria</taxon>
        <taxon>Bacillati</taxon>
        <taxon>Actinomycetota</taxon>
        <taxon>Actinomycetes</taxon>
        <taxon>Kitasatosporales</taxon>
        <taxon>Streptomycetaceae</taxon>
        <taxon>Streptomyces</taxon>
    </lineage>
</organism>
<dbReference type="AlphaFoldDB" id="A0A553ZPY4"/>
<accession>A0A553ZPY4</accession>
<proteinExistence type="predicted"/>
<dbReference type="PANTHER" id="PTHR30006">
    <property type="entry name" value="THIAMINE-BINDING PERIPLASMIC PROTEIN-RELATED"/>
    <property type="match status" value="1"/>
</dbReference>
<name>A0A553ZPY4_9ACTN</name>
<gene>
    <name evidence="3" type="ORF">FNZ23_03835</name>
</gene>
<reference evidence="3 4" key="1">
    <citation type="submission" date="2019-07" db="EMBL/GenBank/DDBJ databases">
        <title>Draft genome for Streptomyces benahoarensis MZ03-48.</title>
        <authorList>
            <person name="Gonzalez-Pimentel J.L."/>
        </authorList>
    </citation>
    <scope>NUCLEOTIDE SEQUENCE [LARGE SCALE GENOMIC DNA]</scope>
    <source>
        <strain evidence="3 4">MZ03-48</strain>
    </source>
</reference>
<dbReference type="SUPFAM" id="SSF53850">
    <property type="entry name" value="Periplasmic binding protein-like II"/>
    <property type="match status" value="1"/>
</dbReference>
<evidence type="ECO:0000256" key="2">
    <source>
        <dbReference type="SAM" id="MobiDB-lite"/>
    </source>
</evidence>
<comment type="caution">
    <text evidence="3">The sequence shown here is derived from an EMBL/GenBank/DDBJ whole genome shotgun (WGS) entry which is preliminary data.</text>
</comment>
<dbReference type="GO" id="GO:0015888">
    <property type="term" value="P:thiamine transport"/>
    <property type="evidence" value="ECO:0007669"/>
    <property type="project" value="TreeGrafter"/>
</dbReference>
<evidence type="ECO:0000313" key="3">
    <source>
        <dbReference type="EMBL" id="TSB43529.1"/>
    </source>
</evidence>
<dbReference type="Gene3D" id="3.40.190.10">
    <property type="entry name" value="Periplasmic binding protein-like II"/>
    <property type="match status" value="2"/>
</dbReference>
<dbReference type="GO" id="GO:0030976">
    <property type="term" value="F:thiamine pyrophosphate binding"/>
    <property type="evidence" value="ECO:0007669"/>
    <property type="project" value="TreeGrafter"/>
</dbReference>
<dbReference type="EMBL" id="VKLS01000021">
    <property type="protein sequence ID" value="TSB43529.1"/>
    <property type="molecule type" value="Genomic_DNA"/>
</dbReference>
<evidence type="ECO:0000256" key="1">
    <source>
        <dbReference type="ARBA" id="ARBA00022729"/>
    </source>
</evidence>
<keyword evidence="1" id="KW-0732">Signal</keyword>
<evidence type="ECO:0000313" key="4">
    <source>
        <dbReference type="Proteomes" id="UP000320888"/>
    </source>
</evidence>
<feature type="region of interest" description="Disordered" evidence="2">
    <location>
        <begin position="455"/>
        <end position="481"/>
    </location>
</feature>
<dbReference type="GO" id="GO:0030288">
    <property type="term" value="C:outer membrane-bounded periplasmic space"/>
    <property type="evidence" value="ECO:0007669"/>
    <property type="project" value="TreeGrafter"/>
</dbReference>
<dbReference type="Proteomes" id="UP000320888">
    <property type="component" value="Unassembled WGS sequence"/>
</dbReference>
<dbReference type="Pfam" id="PF13343">
    <property type="entry name" value="SBP_bac_6"/>
    <property type="match status" value="1"/>
</dbReference>
<dbReference type="GO" id="GO:0030975">
    <property type="term" value="F:thiamine binding"/>
    <property type="evidence" value="ECO:0007669"/>
    <property type="project" value="TreeGrafter"/>
</dbReference>
<sequence length="481" mass="51355">MASRRSAASRRYRAPVVPPPATAILLSFSLSRPSPLLWNVSLSAPERGSTIRPLPPHSPRSLPERLLRAFAGVHLPYTASRGNESSCTANLFHWEIPLRLHRVPSAGLSCVLAAAALGLSACGLTSTDAASDSGSKAATAVSAQDAGGLDALVAAAKKEGKLNAIALPRDWTNYGEIIDTFEKKYGIKVEVENPDASSQDELAAVTSRKGQDRSPDVIDVGSAFAISAAQQNLLAQYRVSAFDQIPQEQKDAQARWYNDFGGYVSIGCDAARVKKCPKTFADLLDPRYKGQIALTGNPTKSGSAFGAVYAAALANKGSFDDIKPGLDFFARLKNSGNFNPVESSPATIQKGETPISINWDYLNAGYVDDLRAKGVDWKVSVPADGVYSQYYSQAIVKWAPHPAAARLWQEFLYSPEGQNLWLKGHARPVLMPSMQKAGTLDTAVAAKLPKAPAGKTAFPTEGQVSKAKQDVVQGWGRGAGE</sequence>